<dbReference type="SUPFAM" id="SSF52833">
    <property type="entry name" value="Thioredoxin-like"/>
    <property type="match status" value="1"/>
</dbReference>
<dbReference type="PANTHER" id="PTHR44051:SF8">
    <property type="entry name" value="GLUTATHIONE S-TRANSFERASE GSTA"/>
    <property type="match status" value="1"/>
</dbReference>
<evidence type="ECO:0000259" key="2">
    <source>
        <dbReference type="PROSITE" id="PS50405"/>
    </source>
</evidence>
<accession>A0A1I6MXD5</accession>
<reference evidence="3 4" key="1">
    <citation type="submission" date="2016-10" db="EMBL/GenBank/DDBJ databases">
        <authorList>
            <person name="de Groot N.N."/>
        </authorList>
    </citation>
    <scope>NUCLEOTIDE SEQUENCE [LARGE SCALE GENOMIC DNA]</scope>
    <source>
        <strain evidence="3 4">DSM 29433</strain>
    </source>
</reference>
<dbReference type="GO" id="GO:0016740">
    <property type="term" value="F:transferase activity"/>
    <property type="evidence" value="ECO:0007669"/>
    <property type="project" value="UniProtKB-KW"/>
</dbReference>
<dbReference type="InterPro" id="IPR036249">
    <property type="entry name" value="Thioredoxin-like_sf"/>
</dbReference>
<dbReference type="AlphaFoldDB" id="A0A1I6MXD5"/>
<gene>
    <name evidence="3" type="ORF">SAMN05444714_2528</name>
</gene>
<dbReference type="InterPro" id="IPR040079">
    <property type="entry name" value="Glutathione_S-Trfase"/>
</dbReference>
<dbReference type="Gene3D" id="1.20.1050.10">
    <property type="match status" value="1"/>
</dbReference>
<dbReference type="Proteomes" id="UP000198926">
    <property type="component" value="Unassembled WGS sequence"/>
</dbReference>
<dbReference type="InterPro" id="IPR036282">
    <property type="entry name" value="Glutathione-S-Trfase_C_sf"/>
</dbReference>
<dbReference type="CDD" id="cd03188">
    <property type="entry name" value="GST_C_Beta"/>
    <property type="match status" value="1"/>
</dbReference>
<dbReference type="PROSITE" id="PS50404">
    <property type="entry name" value="GST_NTER"/>
    <property type="match status" value="1"/>
</dbReference>
<feature type="domain" description="GST N-terminal" evidence="1">
    <location>
        <begin position="1"/>
        <end position="80"/>
    </location>
</feature>
<evidence type="ECO:0000313" key="4">
    <source>
        <dbReference type="Proteomes" id="UP000198926"/>
    </source>
</evidence>
<name>A0A1I6MXD5_9RHOB</name>
<keyword evidence="3" id="KW-0808">Transferase</keyword>
<sequence length="200" mass="22656">MLKLHYAPNTVSVATAILLEHIGKDYETIRVDFTKSEQTSYDYLQINPKGRVPALETPSGILTETPAILEYVAPDMVPDDPYAAGTMRELMSYLNGTVHPHHAHKLRGSRWASEEASFEDMRRMVPQRMSDCAAHLEENLPQYPFDAGAFDVVSDPYLYVVLSWMKGDGVQIENYPRLVAFQHRMNTYPSVQAAYEKGML</sequence>
<organism evidence="3 4">
    <name type="scientific">Yoonia litorea</name>
    <dbReference type="NCBI Taxonomy" id="1123755"/>
    <lineage>
        <taxon>Bacteria</taxon>
        <taxon>Pseudomonadati</taxon>
        <taxon>Pseudomonadota</taxon>
        <taxon>Alphaproteobacteria</taxon>
        <taxon>Rhodobacterales</taxon>
        <taxon>Paracoccaceae</taxon>
        <taxon>Yoonia</taxon>
    </lineage>
</organism>
<evidence type="ECO:0000313" key="3">
    <source>
        <dbReference type="EMBL" id="SFS20218.1"/>
    </source>
</evidence>
<dbReference type="Gene3D" id="3.40.30.10">
    <property type="entry name" value="Glutaredoxin"/>
    <property type="match status" value="1"/>
</dbReference>
<dbReference type="SFLD" id="SFLDG00358">
    <property type="entry name" value="Main_(cytGST)"/>
    <property type="match status" value="1"/>
</dbReference>
<evidence type="ECO:0000259" key="1">
    <source>
        <dbReference type="PROSITE" id="PS50404"/>
    </source>
</evidence>
<dbReference type="Pfam" id="PF02798">
    <property type="entry name" value="GST_N"/>
    <property type="match status" value="1"/>
</dbReference>
<feature type="domain" description="GST C-terminal" evidence="2">
    <location>
        <begin position="80"/>
        <end position="200"/>
    </location>
</feature>
<dbReference type="InterPro" id="IPR010987">
    <property type="entry name" value="Glutathione-S-Trfase_C-like"/>
</dbReference>
<keyword evidence="4" id="KW-1185">Reference proteome</keyword>
<protein>
    <submittedName>
        <fullName evidence="3">Glutathione S-transferase</fullName>
    </submittedName>
</protein>
<dbReference type="RefSeq" id="WP_242649896.1">
    <property type="nucleotide sequence ID" value="NZ_FOZM01000002.1"/>
</dbReference>
<dbReference type="SFLD" id="SFLDS00019">
    <property type="entry name" value="Glutathione_Transferase_(cytos"/>
    <property type="match status" value="1"/>
</dbReference>
<dbReference type="STRING" id="1123755.SAMN05444714_2528"/>
<dbReference type="PANTHER" id="PTHR44051">
    <property type="entry name" value="GLUTATHIONE S-TRANSFERASE-RELATED"/>
    <property type="match status" value="1"/>
</dbReference>
<dbReference type="CDD" id="cd03057">
    <property type="entry name" value="GST_N_Beta"/>
    <property type="match status" value="1"/>
</dbReference>
<dbReference type="EMBL" id="FOZM01000002">
    <property type="protein sequence ID" value="SFS20218.1"/>
    <property type="molecule type" value="Genomic_DNA"/>
</dbReference>
<dbReference type="PROSITE" id="PS50405">
    <property type="entry name" value="GST_CTER"/>
    <property type="match status" value="1"/>
</dbReference>
<dbReference type="SUPFAM" id="SSF47616">
    <property type="entry name" value="GST C-terminal domain-like"/>
    <property type="match status" value="1"/>
</dbReference>
<dbReference type="SFLD" id="SFLDG01150">
    <property type="entry name" value="Main.1:_Beta-like"/>
    <property type="match status" value="1"/>
</dbReference>
<proteinExistence type="predicted"/>
<dbReference type="InterPro" id="IPR004045">
    <property type="entry name" value="Glutathione_S-Trfase_N"/>
</dbReference>